<accession>A0A0N5B5U8</accession>
<evidence type="ECO:0000256" key="5">
    <source>
        <dbReference type="ARBA" id="ARBA00023049"/>
    </source>
</evidence>
<dbReference type="PANTHER" id="PTHR10127">
    <property type="entry name" value="DISCOIDIN, CUB, EGF, LAMININ , AND ZINC METALLOPROTEASE DOMAIN CONTAINING"/>
    <property type="match status" value="1"/>
</dbReference>
<feature type="signal peptide" evidence="6">
    <location>
        <begin position="1"/>
        <end position="24"/>
    </location>
</feature>
<dbReference type="InterPro" id="IPR001506">
    <property type="entry name" value="Peptidase_M12A"/>
</dbReference>
<reference evidence="9" key="1">
    <citation type="submission" date="2017-02" db="UniProtKB">
        <authorList>
            <consortium name="WormBaseParasite"/>
        </authorList>
    </citation>
    <scope>IDENTIFICATION</scope>
</reference>
<dbReference type="GO" id="GO:0006508">
    <property type="term" value="P:proteolysis"/>
    <property type="evidence" value="ECO:0007669"/>
    <property type="project" value="UniProtKB-KW"/>
</dbReference>
<keyword evidence="3" id="KW-0378">Hydrolase</keyword>
<dbReference type="GO" id="GO:0004222">
    <property type="term" value="F:metalloendopeptidase activity"/>
    <property type="evidence" value="ECO:0007669"/>
    <property type="project" value="InterPro"/>
</dbReference>
<evidence type="ECO:0000259" key="7">
    <source>
        <dbReference type="Pfam" id="PF01400"/>
    </source>
</evidence>
<feature type="domain" description="Peptidase M12A" evidence="7">
    <location>
        <begin position="44"/>
        <end position="232"/>
    </location>
</feature>
<dbReference type="InterPro" id="IPR024079">
    <property type="entry name" value="MetalloPept_cat_dom_sf"/>
</dbReference>
<evidence type="ECO:0000313" key="8">
    <source>
        <dbReference type="Proteomes" id="UP000046392"/>
    </source>
</evidence>
<evidence type="ECO:0000256" key="1">
    <source>
        <dbReference type="ARBA" id="ARBA00022670"/>
    </source>
</evidence>
<dbReference type="Gene3D" id="3.40.390.10">
    <property type="entry name" value="Collagenase (Catalytic Domain)"/>
    <property type="match status" value="1"/>
</dbReference>
<protein>
    <submittedName>
        <fullName evidence="9">Astacin domain-containing protein</fullName>
    </submittedName>
</protein>
<proteinExistence type="predicted"/>
<dbReference type="PANTHER" id="PTHR10127:SF780">
    <property type="entry name" value="METALLOENDOPEPTIDASE"/>
    <property type="match status" value="1"/>
</dbReference>
<organism evidence="8 9">
    <name type="scientific">Strongyloides papillosus</name>
    <name type="common">Intestinal threadworm</name>
    <dbReference type="NCBI Taxonomy" id="174720"/>
    <lineage>
        <taxon>Eukaryota</taxon>
        <taxon>Metazoa</taxon>
        <taxon>Ecdysozoa</taxon>
        <taxon>Nematoda</taxon>
        <taxon>Chromadorea</taxon>
        <taxon>Rhabditida</taxon>
        <taxon>Tylenchina</taxon>
        <taxon>Panagrolaimomorpha</taxon>
        <taxon>Strongyloidoidea</taxon>
        <taxon>Strongyloididae</taxon>
        <taxon>Strongyloides</taxon>
    </lineage>
</organism>
<evidence type="ECO:0000256" key="4">
    <source>
        <dbReference type="ARBA" id="ARBA00022833"/>
    </source>
</evidence>
<dbReference type="AlphaFoldDB" id="A0A0N5B5U8"/>
<evidence type="ECO:0000256" key="3">
    <source>
        <dbReference type="ARBA" id="ARBA00022801"/>
    </source>
</evidence>
<dbReference type="Pfam" id="PF01400">
    <property type="entry name" value="Astacin"/>
    <property type="match status" value="1"/>
</dbReference>
<keyword evidence="8" id="KW-1185">Reference proteome</keyword>
<evidence type="ECO:0000256" key="2">
    <source>
        <dbReference type="ARBA" id="ARBA00022723"/>
    </source>
</evidence>
<dbReference type="Proteomes" id="UP000046392">
    <property type="component" value="Unplaced"/>
</dbReference>
<dbReference type="WBParaSite" id="SPAL_0000144200.1">
    <property type="protein sequence ID" value="SPAL_0000144200.1"/>
    <property type="gene ID" value="SPAL_0000144200"/>
</dbReference>
<keyword evidence="2" id="KW-0479">Metal-binding</keyword>
<keyword evidence="6" id="KW-0732">Signal</keyword>
<name>A0A0N5B5U8_STREA</name>
<dbReference type="SUPFAM" id="SSF55486">
    <property type="entry name" value="Metalloproteases ('zincins'), catalytic domain"/>
    <property type="match status" value="1"/>
</dbReference>
<sequence length="384" mass="44589">MNKLFSNFFLALLYFIQNTIEVTSSKSTKASSKDMQLQLNVDCSKIKYYFDKTVFEGYRKYVEKTLGIIQNKTFLKFEKEEKLIYGVGIIFYSNDKEDKVELSYGNKKPTKVNLTDSAYVNRDLLRFYIGYALGLIPEITRRDRDFAVKVFDDKILPSYKKYYDKNESYPDIYYSTDFDVSSAMVAKFYFGSKPGVPKPPAYATKFSPHYDLQIRDSEKFSFNDYKRLNSLYCKDQCKNKQECANYGYYGNSCDKCRCVFPFAGNDCKSLYRRPEECSKNITTIANSRKKLWKLKNVSKKCYYIIKSSDSSKKIKFSIKRLVVKKPGSCEILIKYRKDKGAEGISIRKDVKDFSLPALSNSVIVTYFSSDSNNELVIGYQEVSK</sequence>
<feature type="chain" id="PRO_5005893785" evidence="6">
    <location>
        <begin position="25"/>
        <end position="384"/>
    </location>
</feature>
<keyword evidence="4" id="KW-0862">Zinc</keyword>
<keyword evidence="1" id="KW-0645">Protease</keyword>
<dbReference type="GO" id="GO:0046872">
    <property type="term" value="F:metal ion binding"/>
    <property type="evidence" value="ECO:0007669"/>
    <property type="project" value="UniProtKB-KW"/>
</dbReference>
<keyword evidence="5" id="KW-0482">Metalloprotease</keyword>
<evidence type="ECO:0000256" key="6">
    <source>
        <dbReference type="SAM" id="SignalP"/>
    </source>
</evidence>
<evidence type="ECO:0000313" key="9">
    <source>
        <dbReference type="WBParaSite" id="SPAL_0000144200.1"/>
    </source>
</evidence>